<sequence length="433" mass="50729">MLQHLFTSLYGYKLKRDRYNRLYRDYLEDYIHHRISPAEELLKLLQHLSANIEAYKGIEVDEEDVENTFMSLPFTVKDDLRKELSHRSHLKGQLRQNRTSGTTGENLIVHNSEHDRAKRMAYLDYIKLLHGVKPFSKRASFTGHEISQEQNSKVVWRYNFPINQVLYATYQFNHQNMKFIFDNLKKQNPVSLDGYPSAIHMIAKYMLQNKKTAHWKIKAVFPTAEVLAPHVKKDIETAFKTTVVDQYASSEGAPFIYTNTDGKYTVGHETGIFEFFKVDGNIYEMVVTSFLNYATPIIRYKIGDRAEIKSDKPYLNSFTDDFQVERIIGRKSDYLIGSNNNKVTDVNISWIIDGLEEKVVQFQLIQKARNKFVMNLAVEETFNRKKDLLEIKERLDRKFGSGCQFDFIFLKDIPREKNGKIRFIINEMGEVHE</sequence>
<dbReference type="PANTHER" id="PTHR36932:SF1">
    <property type="entry name" value="CAPSULAR POLYSACCHARIDE BIOSYNTHESIS PROTEIN"/>
    <property type="match status" value="1"/>
</dbReference>
<evidence type="ECO:0000313" key="2">
    <source>
        <dbReference type="Proteomes" id="UP000647980"/>
    </source>
</evidence>
<dbReference type="Proteomes" id="UP000647980">
    <property type="component" value="Unassembled WGS sequence"/>
</dbReference>
<accession>A0ABR9XW19</accession>
<proteinExistence type="predicted"/>
<dbReference type="EMBL" id="JADGLW010000002">
    <property type="protein sequence ID" value="MBF0753112.1"/>
    <property type="molecule type" value="Genomic_DNA"/>
</dbReference>
<protein>
    <recommendedName>
        <fullName evidence="3">Phenylacetate--CoA ligase family protein</fullName>
    </recommendedName>
</protein>
<evidence type="ECO:0000313" key="1">
    <source>
        <dbReference type="EMBL" id="MBF0753112.1"/>
    </source>
</evidence>
<reference evidence="1 2" key="1">
    <citation type="submission" date="2020-10" db="EMBL/GenBank/DDBJ databases">
        <title>Mouse Oral microbiota.</title>
        <authorList>
            <person name="Joseph S."/>
            <person name="Aduse-Opoku J."/>
        </authorList>
    </citation>
    <scope>NUCLEOTIDE SEQUENCE [LARGE SCALE GENOMIC DNA]</scope>
    <source>
        <strain evidence="1 2">19428wE5_W307</strain>
    </source>
</reference>
<gene>
    <name evidence="1" type="ORF">IR135_02415</name>
</gene>
<dbReference type="SUPFAM" id="SSF56801">
    <property type="entry name" value="Acetyl-CoA synthetase-like"/>
    <property type="match status" value="1"/>
</dbReference>
<dbReference type="InterPro" id="IPR042099">
    <property type="entry name" value="ANL_N_sf"/>
</dbReference>
<evidence type="ECO:0008006" key="3">
    <source>
        <dbReference type="Google" id="ProtNLM"/>
    </source>
</evidence>
<name>A0ABR9XW19_9STAP</name>
<organism evidence="1 2">
    <name type="scientific">Jeotgalicoccus nanhaiensis</name>
    <dbReference type="NCBI Taxonomy" id="568603"/>
    <lineage>
        <taxon>Bacteria</taxon>
        <taxon>Bacillati</taxon>
        <taxon>Bacillota</taxon>
        <taxon>Bacilli</taxon>
        <taxon>Bacillales</taxon>
        <taxon>Staphylococcaceae</taxon>
        <taxon>Jeotgalicoccus</taxon>
    </lineage>
</organism>
<comment type="caution">
    <text evidence="1">The sequence shown here is derived from an EMBL/GenBank/DDBJ whole genome shotgun (WGS) entry which is preliminary data.</text>
</comment>
<keyword evidence="2" id="KW-1185">Reference proteome</keyword>
<dbReference type="InterPro" id="IPR053158">
    <property type="entry name" value="CapK_Type1_Caps_Biosynth"/>
</dbReference>
<dbReference type="PANTHER" id="PTHR36932">
    <property type="entry name" value="CAPSULAR POLYSACCHARIDE BIOSYNTHESIS PROTEIN"/>
    <property type="match status" value="1"/>
</dbReference>
<dbReference type="Gene3D" id="3.40.50.12780">
    <property type="entry name" value="N-terminal domain of ligase-like"/>
    <property type="match status" value="1"/>
</dbReference>